<evidence type="ECO:0000313" key="2">
    <source>
        <dbReference type="Proteomes" id="UP000772434"/>
    </source>
</evidence>
<accession>A0A9P5P6N8</accession>
<dbReference type="EMBL" id="JADNRY010000314">
    <property type="protein sequence ID" value="KAF9059256.1"/>
    <property type="molecule type" value="Genomic_DNA"/>
</dbReference>
<keyword evidence="2" id="KW-1185">Reference proteome</keyword>
<name>A0A9P5P6N8_9AGAR</name>
<organism evidence="1 2">
    <name type="scientific">Rhodocollybia butyracea</name>
    <dbReference type="NCBI Taxonomy" id="206335"/>
    <lineage>
        <taxon>Eukaryota</taxon>
        <taxon>Fungi</taxon>
        <taxon>Dikarya</taxon>
        <taxon>Basidiomycota</taxon>
        <taxon>Agaricomycotina</taxon>
        <taxon>Agaricomycetes</taxon>
        <taxon>Agaricomycetidae</taxon>
        <taxon>Agaricales</taxon>
        <taxon>Marasmiineae</taxon>
        <taxon>Omphalotaceae</taxon>
        <taxon>Rhodocollybia</taxon>
    </lineage>
</organism>
<reference evidence="1" key="1">
    <citation type="submission" date="2020-11" db="EMBL/GenBank/DDBJ databases">
        <authorList>
            <consortium name="DOE Joint Genome Institute"/>
            <person name="Ahrendt S."/>
            <person name="Riley R."/>
            <person name="Andreopoulos W."/>
            <person name="Labutti K."/>
            <person name="Pangilinan J."/>
            <person name="Ruiz-Duenas F.J."/>
            <person name="Barrasa J.M."/>
            <person name="Sanchez-Garcia M."/>
            <person name="Camarero S."/>
            <person name="Miyauchi S."/>
            <person name="Serrano A."/>
            <person name="Linde D."/>
            <person name="Babiker R."/>
            <person name="Drula E."/>
            <person name="Ayuso-Fernandez I."/>
            <person name="Pacheco R."/>
            <person name="Padilla G."/>
            <person name="Ferreira P."/>
            <person name="Barriuso J."/>
            <person name="Kellner H."/>
            <person name="Castanera R."/>
            <person name="Alfaro M."/>
            <person name="Ramirez L."/>
            <person name="Pisabarro A.G."/>
            <person name="Kuo A."/>
            <person name="Tritt A."/>
            <person name="Lipzen A."/>
            <person name="He G."/>
            <person name="Yan M."/>
            <person name="Ng V."/>
            <person name="Cullen D."/>
            <person name="Martin F."/>
            <person name="Rosso M.-N."/>
            <person name="Henrissat B."/>
            <person name="Hibbett D."/>
            <person name="Martinez A.T."/>
            <person name="Grigoriev I.V."/>
        </authorList>
    </citation>
    <scope>NUCLEOTIDE SEQUENCE</scope>
    <source>
        <strain evidence="1">AH 40177</strain>
    </source>
</reference>
<proteinExistence type="predicted"/>
<dbReference type="Proteomes" id="UP000772434">
    <property type="component" value="Unassembled WGS sequence"/>
</dbReference>
<comment type="caution">
    <text evidence="1">The sequence shown here is derived from an EMBL/GenBank/DDBJ whole genome shotgun (WGS) entry which is preliminary data.</text>
</comment>
<sequence length="174" mass="19681">MSSSRSRYLYNINFYLPSLPEVPQTPLHPKPANHFYGRSSVSIILLLCHKHTAKPWLAASPVDELRYADAAEDKQSVCEDELECRVFVGGCAAFVGEGRTFPVLPLARRQCDMYPRGARSLEGQWAAHNTTLPSGKIMKQAKKGWEREKENDPSLIFQGGYRYHDLNLCELVAR</sequence>
<evidence type="ECO:0000313" key="1">
    <source>
        <dbReference type="EMBL" id="KAF9059256.1"/>
    </source>
</evidence>
<protein>
    <submittedName>
        <fullName evidence="1">Uncharacterized protein</fullName>
    </submittedName>
</protein>
<gene>
    <name evidence="1" type="ORF">BDP27DRAFT_1371681</name>
</gene>
<dbReference type="AlphaFoldDB" id="A0A9P5P6N8"/>